<dbReference type="InterPro" id="IPR052035">
    <property type="entry name" value="ZnF_BED_domain_contain"/>
</dbReference>
<keyword evidence="9" id="KW-1185">Reference proteome</keyword>
<dbReference type="Gene3D" id="1.10.10.1070">
    <property type="entry name" value="Zinc finger, BED domain-containing"/>
    <property type="match status" value="1"/>
</dbReference>
<evidence type="ECO:0000256" key="5">
    <source>
        <dbReference type="ARBA" id="ARBA00023163"/>
    </source>
</evidence>
<comment type="caution">
    <text evidence="8">The sequence shown here is derived from an EMBL/GenBank/DDBJ whole genome shotgun (WGS) entry which is preliminary data.</text>
</comment>
<keyword evidence="4" id="KW-0805">Transcription regulation</keyword>
<proteinExistence type="predicted"/>
<dbReference type="EMBL" id="JAHUZN010000008">
    <property type="protein sequence ID" value="KAG8486398.1"/>
    <property type="molecule type" value="Genomic_DNA"/>
</dbReference>
<evidence type="ECO:0000259" key="7">
    <source>
        <dbReference type="Pfam" id="PF02892"/>
    </source>
</evidence>
<dbReference type="SMART" id="SM00614">
    <property type="entry name" value="ZnF_BED"/>
    <property type="match status" value="1"/>
</dbReference>
<dbReference type="InterPro" id="IPR003656">
    <property type="entry name" value="Znf_BED"/>
</dbReference>
<protein>
    <recommendedName>
        <fullName evidence="7">BED-type domain-containing protein</fullName>
    </recommendedName>
</protein>
<evidence type="ECO:0000256" key="3">
    <source>
        <dbReference type="ARBA" id="ARBA00022833"/>
    </source>
</evidence>
<dbReference type="PANTHER" id="PTHR46481:SF7">
    <property type="entry name" value="ZINC FINGER BED DOMAIN-CONTAINING PROTEIN RICESLEEPER 2-LIKE"/>
    <property type="match status" value="1"/>
</dbReference>
<dbReference type="PANTHER" id="PTHR46481">
    <property type="entry name" value="ZINC FINGER BED DOMAIN-CONTAINING PROTEIN 4"/>
    <property type="match status" value="1"/>
</dbReference>
<dbReference type="SUPFAM" id="SSF57667">
    <property type="entry name" value="beta-beta-alpha zinc fingers"/>
    <property type="match status" value="1"/>
</dbReference>
<dbReference type="Proteomes" id="UP000701853">
    <property type="component" value="Chromosome 8"/>
</dbReference>
<evidence type="ECO:0000256" key="2">
    <source>
        <dbReference type="ARBA" id="ARBA00022771"/>
    </source>
</evidence>
<accession>A0A8J6D052</accession>
<sequence length="216" mass="24895">MSDPKRDGSSKSSQNSSPSRDDQTTTKENVRKKITPRAACWNHFTKFVIEEGEKRARCNACDVTYTMESTLGSTTNLNNHLKTCLKRPRGNISNSKQSELIFVKVSQETMDLSTWVFDKDAVRKALVRMIIMDELPFKIVEGEGFKYFLSIACPWFSLPSRWTIRMDCLDLFNSMKSVMKNCFEKDISRVCLTTDTWTSLQRISYMVLTAHRVDDE</sequence>
<dbReference type="Pfam" id="PF02892">
    <property type="entry name" value="zf-BED"/>
    <property type="match status" value="1"/>
</dbReference>
<feature type="region of interest" description="Disordered" evidence="6">
    <location>
        <begin position="1"/>
        <end position="30"/>
    </location>
</feature>
<keyword evidence="3" id="KW-0862">Zinc</keyword>
<feature type="compositionally biased region" description="Basic and acidic residues" evidence="6">
    <location>
        <begin position="19"/>
        <end position="30"/>
    </location>
</feature>
<reference evidence="8 9" key="1">
    <citation type="journal article" date="2021" name="bioRxiv">
        <title>The Gossypium anomalum genome as a resource for cotton improvement and evolutionary analysis of hybrid incompatibility.</title>
        <authorList>
            <person name="Grover C.E."/>
            <person name="Yuan D."/>
            <person name="Arick M.A."/>
            <person name="Miller E.R."/>
            <person name="Hu G."/>
            <person name="Peterson D.G."/>
            <person name="Wendel J.F."/>
            <person name="Udall J.A."/>
        </authorList>
    </citation>
    <scope>NUCLEOTIDE SEQUENCE [LARGE SCALE GENOMIC DNA]</scope>
    <source>
        <strain evidence="8">JFW-Udall</strain>
        <tissue evidence="8">Leaf</tissue>
    </source>
</reference>
<evidence type="ECO:0000256" key="1">
    <source>
        <dbReference type="ARBA" id="ARBA00022723"/>
    </source>
</evidence>
<organism evidence="8 9">
    <name type="scientific">Gossypium anomalum</name>
    <dbReference type="NCBI Taxonomy" id="47600"/>
    <lineage>
        <taxon>Eukaryota</taxon>
        <taxon>Viridiplantae</taxon>
        <taxon>Streptophyta</taxon>
        <taxon>Embryophyta</taxon>
        <taxon>Tracheophyta</taxon>
        <taxon>Spermatophyta</taxon>
        <taxon>Magnoliopsida</taxon>
        <taxon>eudicotyledons</taxon>
        <taxon>Gunneridae</taxon>
        <taxon>Pentapetalae</taxon>
        <taxon>rosids</taxon>
        <taxon>malvids</taxon>
        <taxon>Malvales</taxon>
        <taxon>Malvaceae</taxon>
        <taxon>Malvoideae</taxon>
        <taxon>Gossypium</taxon>
    </lineage>
</organism>
<dbReference type="InterPro" id="IPR036236">
    <property type="entry name" value="Znf_C2H2_sf"/>
</dbReference>
<evidence type="ECO:0000313" key="8">
    <source>
        <dbReference type="EMBL" id="KAG8486398.1"/>
    </source>
</evidence>
<dbReference type="GO" id="GO:0003677">
    <property type="term" value="F:DNA binding"/>
    <property type="evidence" value="ECO:0007669"/>
    <property type="project" value="InterPro"/>
</dbReference>
<keyword evidence="1" id="KW-0479">Metal-binding</keyword>
<evidence type="ECO:0000313" key="9">
    <source>
        <dbReference type="Proteomes" id="UP000701853"/>
    </source>
</evidence>
<feature type="domain" description="BED-type" evidence="7">
    <location>
        <begin position="40"/>
        <end position="84"/>
    </location>
</feature>
<evidence type="ECO:0000256" key="6">
    <source>
        <dbReference type="SAM" id="MobiDB-lite"/>
    </source>
</evidence>
<evidence type="ECO:0000256" key="4">
    <source>
        <dbReference type="ARBA" id="ARBA00023015"/>
    </source>
</evidence>
<dbReference type="GO" id="GO:0008270">
    <property type="term" value="F:zinc ion binding"/>
    <property type="evidence" value="ECO:0007669"/>
    <property type="project" value="UniProtKB-KW"/>
</dbReference>
<gene>
    <name evidence="8" type="ORF">CXB51_019902</name>
</gene>
<keyword evidence="2" id="KW-0863">Zinc-finger</keyword>
<keyword evidence="5" id="KW-0804">Transcription</keyword>
<dbReference type="AlphaFoldDB" id="A0A8J6D052"/>
<dbReference type="OrthoDB" id="976932at2759"/>
<name>A0A8J6D052_9ROSI</name>
<dbReference type="SUPFAM" id="SSF140996">
    <property type="entry name" value="Hermes dimerisation domain"/>
    <property type="match status" value="1"/>
</dbReference>